<comment type="caution">
    <text evidence="10">The sequence shown here is derived from an EMBL/GenBank/DDBJ whole genome shotgun (WGS) entry which is preliminary data.</text>
</comment>
<evidence type="ECO:0000259" key="8">
    <source>
        <dbReference type="Pfam" id="PF08544"/>
    </source>
</evidence>
<evidence type="ECO:0000256" key="2">
    <source>
        <dbReference type="ARBA" id="ARBA00022679"/>
    </source>
</evidence>
<protein>
    <recommendedName>
        <fullName evidence="12">Galactokinase</fullName>
    </recommendedName>
</protein>
<comment type="similarity">
    <text evidence="1">Belongs to the GHMP kinase family. GalK subfamily.</text>
</comment>
<dbReference type="PROSITE" id="PS00106">
    <property type="entry name" value="GALACTOKINASE"/>
    <property type="match status" value="1"/>
</dbReference>
<dbReference type="InterPro" id="IPR006206">
    <property type="entry name" value="Mevalonate/galactokinase"/>
</dbReference>
<evidence type="ECO:0000256" key="1">
    <source>
        <dbReference type="ARBA" id="ARBA00006566"/>
    </source>
</evidence>
<dbReference type="GO" id="GO:0004335">
    <property type="term" value="F:galactokinase activity"/>
    <property type="evidence" value="ECO:0007669"/>
    <property type="project" value="InterPro"/>
</dbReference>
<keyword evidence="11" id="KW-1185">Reference proteome</keyword>
<dbReference type="AlphaFoldDB" id="A0AAV1YRC6"/>
<dbReference type="InterPro" id="IPR006204">
    <property type="entry name" value="GHMP_kinase_N_dom"/>
</dbReference>
<feature type="domain" description="GHMP kinase C-terminal" evidence="8">
    <location>
        <begin position="387"/>
        <end position="461"/>
    </location>
</feature>
<dbReference type="PIRSF" id="PIRSF000530">
    <property type="entry name" value="Galactokinase"/>
    <property type="match status" value="1"/>
</dbReference>
<gene>
    <name evidence="10" type="ORF">LARSCL_LOCUS381</name>
</gene>
<evidence type="ECO:0000259" key="9">
    <source>
        <dbReference type="Pfam" id="PF10509"/>
    </source>
</evidence>
<dbReference type="PRINTS" id="PR00473">
    <property type="entry name" value="GALCTOKINASE"/>
</dbReference>
<dbReference type="PROSITE" id="PS00627">
    <property type="entry name" value="GHMP_KINASES_ATP"/>
    <property type="match status" value="1"/>
</dbReference>
<dbReference type="InterPro" id="IPR000705">
    <property type="entry name" value="Galactokinase"/>
</dbReference>
<evidence type="ECO:0000313" key="11">
    <source>
        <dbReference type="Proteomes" id="UP001497382"/>
    </source>
</evidence>
<dbReference type="SUPFAM" id="SSF54211">
    <property type="entry name" value="Ribosomal protein S5 domain 2-like"/>
    <property type="match status" value="1"/>
</dbReference>
<keyword evidence="6" id="KW-1133">Transmembrane helix</keyword>
<dbReference type="Gene3D" id="3.30.230.10">
    <property type="match status" value="1"/>
</dbReference>
<dbReference type="InterPro" id="IPR019539">
    <property type="entry name" value="GalKase_N"/>
</dbReference>
<keyword evidence="5" id="KW-0067">ATP-binding</keyword>
<dbReference type="GO" id="GO:0006012">
    <property type="term" value="P:galactose metabolic process"/>
    <property type="evidence" value="ECO:0007669"/>
    <property type="project" value="InterPro"/>
</dbReference>
<evidence type="ECO:0000259" key="7">
    <source>
        <dbReference type="Pfam" id="PF00288"/>
    </source>
</evidence>
<accession>A0AAV1YRC6</accession>
<dbReference type="GO" id="GO:0005829">
    <property type="term" value="C:cytosol"/>
    <property type="evidence" value="ECO:0007669"/>
    <property type="project" value="TreeGrafter"/>
</dbReference>
<keyword evidence="3" id="KW-0547">Nucleotide-binding</keyword>
<organism evidence="10 11">
    <name type="scientific">Larinioides sclopetarius</name>
    <dbReference type="NCBI Taxonomy" id="280406"/>
    <lineage>
        <taxon>Eukaryota</taxon>
        <taxon>Metazoa</taxon>
        <taxon>Ecdysozoa</taxon>
        <taxon>Arthropoda</taxon>
        <taxon>Chelicerata</taxon>
        <taxon>Arachnida</taxon>
        <taxon>Araneae</taxon>
        <taxon>Araneomorphae</taxon>
        <taxon>Entelegynae</taxon>
        <taxon>Araneoidea</taxon>
        <taxon>Araneidae</taxon>
        <taxon>Larinioides</taxon>
    </lineage>
</organism>
<keyword evidence="6" id="KW-0472">Membrane</keyword>
<dbReference type="Pfam" id="PF10509">
    <property type="entry name" value="GalKase_gal_bdg"/>
    <property type="match status" value="1"/>
</dbReference>
<dbReference type="PANTHER" id="PTHR10457:SF7">
    <property type="entry name" value="GALACTOKINASE-RELATED"/>
    <property type="match status" value="1"/>
</dbReference>
<dbReference type="InterPro" id="IPR020568">
    <property type="entry name" value="Ribosomal_Su5_D2-typ_SF"/>
</dbReference>
<dbReference type="InterPro" id="IPR013750">
    <property type="entry name" value="GHMP_kinase_C_dom"/>
</dbReference>
<evidence type="ECO:0000256" key="5">
    <source>
        <dbReference type="ARBA" id="ARBA00022840"/>
    </source>
</evidence>
<sequence length="493" mass="54946">RNFSYQNILLSAVVTVAFAFVSFRYLCRFSWFYWLIMDYPPVIPMTDAEQNIAYSEIAKQFETCYGAMPSFFARVPGRVNLIGEHIDYCGFAVLPMAIEQDMIVAVKVNDKKILNLVNFDSKKYKKFSTSTGDFQIDISSPQWYHYFLCGYKGIAEKCKIDDTGMDVLVKGTVPPSAGLSSSSALVCASALATTFAHRISLTKWELASICAESERYIGTQGGGMDQAIGFLAESGTAKLIEFNPLRTFNVPLPSDVVFVVGNSCVAMNKAATSQFNRRVIECRLAAKVLAKKHGFNWRNVEKLAELLSLLQKDVSDMKYVVERDLPQKSYTRKDLCSILEVTDAEFATILSENTKNLEEFQLSDRAQHVFEEAARVKKFKSTCERGNEVDELGNLMNESHKSCRDLYECSHSILDELVQTALDAGAVGSRLTGAGWGGCCVSLVKKNQVVEFMESVRKTFYGKRVKECPEIDVNSALFVTKPSGGAAVYTFQI</sequence>
<evidence type="ECO:0000256" key="6">
    <source>
        <dbReference type="SAM" id="Phobius"/>
    </source>
</evidence>
<dbReference type="GO" id="GO:0005524">
    <property type="term" value="F:ATP binding"/>
    <property type="evidence" value="ECO:0007669"/>
    <property type="project" value="UniProtKB-KW"/>
</dbReference>
<dbReference type="Gene3D" id="3.30.70.3170">
    <property type="match status" value="1"/>
</dbReference>
<evidence type="ECO:0008006" key="12">
    <source>
        <dbReference type="Google" id="ProtNLM"/>
    </source>
</evidence>
<feature type="domain" description="Galactokinase N-terminal" evidence="9">
    <location>
        <begin position="59"/>
        <end position="107"/>
    </location>
</feature>
<keyword evidence="6" id="KW-0812">Transmembrane</keyword>
<dbReference type="InterPro" id="IPR036554">
    <property type="entry name" value="GHMP_kinase_C_sf"/>
</dbReference>
<keyword evidence="2" id="KW-0808">Transferase</keyword>
<dbReference type="InterPro" id="IPR006203">
    <property type="entry name" value="GHMP_knse_ATP-bd_CS"/>
</dbReference>
<feature type="transmembrane region" description="Helical" evidence="6">
    <location>
        <begin position="6"/>
        <end position="27"/>
    </location>
</feature>
<dbReference type="PRINTS" id="PR00959">
    <property type="entry name" value="MEVGALKINASE"/>
</dbReference>
<feature type="non-terminal residue" evidence="10">
    <location>
        <position position="1"/>
    </location>
</feature>
<evidence type="ECO:0000256" key="3">
    <source>
        <dbReference type="ARBA" id="ARBA00022741"/>
    </source>
</evidence>
<feature type="domain" description="GHMP kinase N-terminal" evidence="7">
    <location>
        <begin position="147"/>
        <end position="228"/>
    </location>
</feature>
<dbReference type="InterPro" id="IPR014721">
    <property type="entry name" value="Ribsml_uS5_D2-typ_fold_subgr"/>
</dbReference>
<dbReference type="EMBL" id="CAXIEN010000002">
    <property type="protein sequence ID" value="CAL1261419.1"/>
    <property type="molecule type" value="Genomic_DNA"/>
</dbReference>
<dbReference type="PANTHER" id="PTHR10457">
    <property type="entry name" value="MEVALONATE KINASE/GALACTOKINASE"/>
    <property type="match status" value="1"/>
</dbReference>
<dbReference type="SUPFAM" id="SSF55060">
    <property type="entry name" value="GHMP Kinase, C-terminal domain"/>
    <property type="match status" value="1"/>
</dbReference>
<evidence type="ECO:0000256" key="4">
    <source>
        <dbReference type="ARBA" id="ARBA00022777"/>
    </source>
</evidence>
<dbReference type="Proteomes" id="UP001497382">
    <property type="component" value="Unassembled WGS sequence"/>
</dbReference>
<evidence type="ECO:0000313" key="10">
    <source>
        <dbReference type="EMBL" id="CAL1261419.1"/>
    </source>
</evidence>
<name>A0AAV1YRC6_9ARAC</name>
<keyword evidence="4" id="KW-0418">Kinase</keyword>
<dbReference type="Pfam" id="PF00288">
    <property type="entry name" value="GHMP_kinases_N"/>
    <property type="match status" value="1"/>
</dbReference>
<reference evidence="10 11" key="1">
    <citation type="submission" date="2024-04" db="EMBL/GenBank/DDBJ databases">
        <authorList>
            <person name="Rising A."/>
            <person name="Reimegard J."/>
            <person name="Sonavane S."/>
            <person name="Akerstrom W."/>
            <person name="Nylinder S."/>
            <person name="Hedman E."/>
            <person name="Kallberg Y."/>
        </authorList>
    </citation>
    <scope>NUCLEOTIDE SEQUENCE [LARGE SCALE GENOMIC DNA]</scope>
</reference>
<dbReference type="NCBIfam" id="TIGR00131">
    <property type="entry name" value="gal_kin"/>
    <property type="match status" value="1"/>
</dbReference>
<dbReference type="InterPro" id="IPR019741">
    <property type="entry name" value="Galactokinase_CS"/>
</dbReference>
<dbReference type="Pfam" id="PF08544">
    <property type="entry name" value="GHMP_kinases_C"/>
    <property type="match status" value="1"/>
</dbReference>
<proteinExistence type="inferred from homology"/>
<dbReference type="Gene3D" id="1.20.1440.340">
    <property type="match status" value="1"/>
</dbReference>